<feature type="compositionally biased region" description="Acidic residues" evidence="1">
    <location>
        <begin position="301"/>
        <end position="324"/>
    </location>
</feature>
<gene>
    <name evidence="2" type="ORF">HCBG_02610</name>
</gene>
<dbReference type="AlphaFoldDB" id="C0NGY8"/>
<feature type="compositionally biased region" description="Basic and acidic residues" evidence="1">
    <location>
        <begin position="420"/>
        <end position="430"/>
    </location>
</feature>
<organism evidence="2 3">
    <name type="scientific">Ajellomyces capsulatus (strain G186AR / H82 / ATCC MYA-2454 / RMSCC 2432)</name>
    <name type="common">Darling's disease fungus</name>
    <name type="synonym">Histoplasma capsulatum</name>
    <dbReference type="NCBI Taxonomy" id="447093"/>
    <lineage>
        <taxon>Eukaryota</taxon>
        <taxon>Fungi</taxon>
        <taxon>Dikarya</taxon>
        <taxon>Ascomycota</taxon>
        <taxon>Pezizomycotina</taxon>
        <taxon>Eurotiomycetes</taxon>
        <taxon>Eurotiomycetidae</taxon>
        <taxon>Onygenales</taxon>
        <taxon>Ajellomycetaceae</taxon>
        <taxon>Histoplasma</taxon>
    </lineage>
</organism>
<dbReference type="RefSeq" id="XP_045289554.1">
    <property type="nucleotide sequence ID" value="XM_045429659.1"/>
</dbReference>
<dbReference type="InterPro" id="IPR035426">
    <property type="entry name" value="Gemin2/Brr1"/>
</dbReference>
<dbReference type="Gene3D" id="1.20.58.1070">
    <property type="match status" value="1"/>
</dbReference>
<feature type="region of interest" description="Disordered" evidence="1">
    <location>
        <begin position="94"/>
        <end position="113"/>
    </location>
</feature>
<dbReference type="GO" id="GO:0000387">
    <property type="term" value="P:spliceosomal snRNP assembly"/>
    <property type="evidence" value="ECO:0007669"/>
    <property type="project" value="InterPro"/>
</dbReference>
<feature type="region of interest" description="Disordered" evidence="1">
    <location>
        <begin position="395"/>
        <end position="430"/>
    </location>
</feature>
<proteinExistence type="predicted"/>
<evidence type="ECO:0000313" key="3">
    <source>
        <dbReference type="Proteomes" id="UP000001631"/>
    </source>
</evidence>
<dbReference type="Proteomes" id="UP000001631">
    <property type="component" value="Unassembled WGS sequence"/>
</dbReference>
<evidence type="ECO:0000256" key="1">
    <source>
        <dbReference type="SAM" id="MobiDB-lite"/>
    </source>
</evidence>
<feature type="region of interest" description="Disordered" evidence="1">
    <location>
        <begin position="1"/>
        <end position="76"/>
    </location>
</feature>
<protein>
    <submittedName>
        <fullName evidence="2">Uncharacterized protein</fullName>
    </submittedName>
</protein>
<dbReference type="VEuPathDB" id="FungiDB:I7I50_10418"/>
<sequence>MPDKRKEPSSESSSPPYPKRPRPTDSNDDEESYPPTPKTPTTARLQPKNDPVYGQKHAFPGLDDLGDEEQLCYGPPEDGIEYLPIFVSNTVRQDKDNSRTLEAQGNKTNDDDTMAKEVESGQTGFYSDGVYVAYSSQNPQAEASHTSAPDAQEIYYNLLHHRFLLLRSTLKCTPPASVIASLGAEQPISLPRSNKYARAEWEKIIQTMDPRMAQLACMDMESVLGLLAIVARLLSKTVRGNDRAQVKRLGAWAWGLLGRCRTVGEMGSEEVGDIRELGKRAARILVKIRESEVVEAQGLEGEFDMEGGEGGEGEVEENQEEQEEQGVGTGENINRNGNGDDGQVDELDITNDAASADGILGHEEANGDIISSSNGVDTQDELEAAKARLQARLQVQHTSDKLEPGESEIEREENNDEEGGEGKVDDDYKSRNAQQYTRAMLDMIISVIGEFYGQRDLLEFRDIWEEDIGLAW</sequence>
<dbReference type="Pfam" id="PF04938">
    <property type="entry name" value="SIP1"/>
    <property type="match status" value="1"/>
</dbReference>
<reference evidence="2" key="1">
    <citation type="submission" date="2009-02" db="EMBL/GenBank/DDBJ databases">
        <title>The Genome Sequence of Ajellomyces capsulatus strain G186AR.</title>
        <authorList>
            <consortium name="The Broad Institute Genome Sequencing Platform"/>
            <person name="Champion M."/>
            <person name="Cuomo C."/>
            <person name="Ma L.-J."/>
            <person name="Henn M.R."/>
            <person name="Sil A."/>
            <person name="Goldman B."/>
            <person name="Young S.K."/>
            <person name="Kodira C.D."/>
            <person name="Zeng Q."/>
            <person name="Koehrsen M."/>
            <person name="Alvarado L."/>
            <person name="Berlin A."/>
            <person name="Borenstein D."/>
            <person name="Chen Z."/>
            <person name="Engels R."/>
            <person name="Freedman E."/>
            <person name="Gellesch M."/>
            <person name="Goldberg J."/>
            <person name="Griggs A."/>
            <person name="Gujja S."/>
            <person name="Heiman D."/>
            <person name="Hepburn T."/>
            <person name="Howarth C."/>
            <person name="Jen D."/>
            <person name="Larson L."/>
            <person name="Lewis B."/>
            <person name="Mehta T."/>
            <person name="Park D."/>
            <person name="Pearson M."/>
            <person name="Roberts A."/>
            <person name="Saif S."/>
            <person name="Shea T."/>
            <person name="Shenoy N."/>
            <person name="Sisk P."/>
            <person name="Stolte C."/>
            <person name="Sykes S."/>
            <person name="Walk T."/>
            <person name="White J."/>
            <person name="Yandava C."/>
            <person name="Klein B."/>
            <person name="McEwen J.G."/>
            <person name="Puccia R."/>
            <person name="Goldman G.H."/>
            <person name="Felipe M.S."/>
            <person name="Nino-Vega G."/>
            <person name="San-Blas G."/>
            <person name="Taylor J."/>
            <person name="Mendoza L."/>
            <person name="Galagan J."/>
            <person name="Nusbaum C."/>
            <person name="Birren B."/>
        </authorList>
    </citation>
    <scope>NUCLEOTIDE SEQUENCE</scope>
    <source>
        <strain evidence="2">G186AR</strain>
    </source>
</reference>
<dbReference type="EMBL" id="GG663365">
    <property type="protein sequence ID" value="EEH09073.1"/>
    <property type="molecule type" value="Genomic_DNA"/>
</dbReference>
<dbReference type="GeneID" id="69035626"/>
<dbReference type="InParanoid" id="C0NGY8"/>
<name>C0NGY8_AJECG</name>
<keyword evidence="3" id="KW-1185">Reference proteome</keyword>
<accession>C0NGY8</accession>
<feature type="compositionally biased region" description="Acidic residues" evidence="1">
    <location>
        <begin position="405"/>
        <end position="419"/>
    </location>
</feature>
<dbReference type="HOGENOM" id="CLU_022029_1_0_1"/>
<evidence type="ECO:0000313" key="2">
    <source>
        <dbReference type="EMBL" id="EEH09073.1"/>
    </source>
</evidence>
<feature type="region of interest" description="Disordered" evidence="1">
    <location>
        <begin position="297"/>
        <end position="346"/>
    </location>
</feature>